<sequence length="199" mass="23240">MKNLLKEIPLITKSIIGIAITFFLINLIFDLSGLQLNHYLGLYHYSNEKFNLFQIFTFSFMHDTNPLHLIYNILYLLLIGAQCETIIQRDFFKLVLFTIFINIIGIQIIQVDMNYVGLSTIGFSIMTCFLLLKNKLNSVINFSLKLMIALFIFDETFGFLRNFTNGIFNFEFHTHYAHVLGILSGILFYLYIRYKKGVN</sequence>
<feature type="transmembrane region" description="Helical" evidence="5">
    <location>
        <begin position="115"/>
        <end position="132"/>
    </location>
</feature>
<comment type="subcellular location">
    <subcellularLocation>
        <location evidence="1">Membrane</location>
        <topology evidence="1">Multi-pass membrane protein</topology>
    </subcellularLocation>
</comment>
<evidence type="ECO:0000256" key="5">
    <source>
        <dbReference type="SAM" id="Phobius"/>
    </source>
</evidence>
<feature type="transmembrane region" description="Helical" evidence="5">
    <location>
        <begin position="91"/>
        <end position="109"/>
    </location>
</feature>
<keyword evidence="2 5" id="KW-0812">Transmembrane</keyword>
<gene>
    <name evidence="7" type="ORF">UFOVP723_149</name>
</gene>
<dbReference type="Pfam" id="PF01694">
    <property type="entry name" value="Rhomboid"/>
    <property type="match status" value="1"/>
</dbReference>
<evidence type="ECO:0000256" key="1">
    <source>
        <dbReference type="ARBA" id="ARBA00004141"/>
    </source>
</evidence>
<proteinExistence type="predicted"/>
<dbReference type="GO" id="GO:0004252">
    <property type="term" value="F:serine-type endopeptidase activity"/>
    <property type="evidence" value="ECO:0007669"/>
    <property type="project" value="InterPro"/>
</dbReference>
<feature type="domain" description="Peptidase S54 rhomboid" evidence="6">
    <location>
        <begin position="51"/>
        <end position="193"/>
    </location>
</feature>
<organism evidence="7">
    <name type="scientific">uncultured Caudovirales phage</name>
    <dbReference type="NCBI Taxonomy" id="2100421"/>
    <lineage>
        <taxon>Viruses</taxon>
        <taxon>Duplodnaviria</taxon>
        <taxon>Heunggongvirae</taxon>
        <taxon>Uroviricota</taxon>
        <taxon>Caudoviricetes</taxon>
        <taxon>Peduoviridae</taxon>
        <taxon>Maltschvirus</taxon>
        <taxon>Maltschvirus maltsch</taxon>
    </lineage>
</organism>
<reference evidence="7" key="1">
    <citation type="submission" date="2020-04" db="EMBL/GenBank/DDBJ databases">
        <authorList>
            <person name="Chiriac C."/>
            <person name="Salcher M."/>
            <person name="Ghai R."/>
            <person name="Kavagutti S V."/>
        </authorList>
    </citation>
    <scope>NUCLEOTIDE SEQUENCE</scope>
</reference>
<accession>A0A6J5NSS0</accession>
<dbReference type="InterPro" id="IPR022764">
    <property type="entry name" value="Peptidase_S54_rhomboid_dom"/>
</dbReference>
<name>A0A6J5NSS0_9CAUD</name>
<protein>
    <submittedName>
        <fullName evidence="7">Rhom_GG_sort, rhombosortase</fullName>
    </submittedName>
</protein>
<evidence type="ECO:0000313" key="7">
    <source>
        <dbReference type="EMBL" id="CAB4160351.1"/>
    </source>
</evidence>
<evidence type="ECO:0000256" key="2">
    <source>
        <dbReference type="ARBA" id="ARBA00022692"/>
    </source>
</evidence>
<feature type="transmembrane region" description="Helical" evidence="5">
    <location>
        <begin position="52"/>
        <end position="79"/>
    </location>
</feature>
<evidence type="ECO:0000259" key="6">
    <source>
        <dbReference type="Pfam" id="PF01694"/>
    </source>
</evidence>
<dbReference type="Gene3D" id="1.20.1540.10">
    <property type="entry name" value="Rhomboid-like"/>
    <property type="match status" value="1"/>
</dbReference>
<feature type="transmembrane region" description="Helical" evidence="5">
    <location>
        <begin position="12"/>
        <end position="32"/>
    </location>
</feature>
<keyword evidence="3 5" id="KW-1133">Transmembrane helix</keyword>
<keyword evidence="4 5" id="KW-0472">Membrane</keyword>
<dbReference type="GO" id="GO:0016020">
    <property type="term" value="C:membrane"/>
    <property type="evidence" value="ECO:0007669"/>
    <property type="project" value="UniProtKB-SubCell"/>
</dbReference>
<dbReference type="InterPro" id="IPR035952">
    <property type="entry name" value="Rhomboid-like_sf"/>
</dbReference>
<dbReference type="EMBL" id="LR796697">
    <property type="protein sequence ID" value="CAB4160351.1"/>
    <property type="molecule type" value="Genomic_DNA"/>
</dbReference>
<evidence type="ECO:0000256" key="3">
    <source>
        <dbReference type="ARBA" id="ARBA00022989"/>
    </source>
</evidence>
<evidence type="ECO:0000256" key="4">
    <source>
        <dbReference type="ARBA" id="ARBA00023136"/>
    </source>
</evidence>
<dbReference type="SUPFAM" id="SSF144091">
    <property type="entry name" value="Rhomboid-like"/>
    <property type="match status" value="1"/>
</dbReference>
<feature type="transmembrane region" description="Helical" evidence="5">
    <location>
        <begin position="144"/>
        <end position="163"/>
    </location>
</feature>
<feature type="transmembrane region" description="Helical" evidence="5">
    <location>
        <begin position="175"/>
        <end position="192"/>
    </location>
</feature>